<reference evidence="3" key="3">
    <citation type="submission" date="2011-03" db="EMBL/GenBank/DDBJ databases">
        <title>Annotation of Magnaporthe poae ATCC 64411.</title>
        <authorList>
            <person name="Ma L.-J."/>
            <person name="Dead R."/>
            <person name="Young S.K."/>
            <person name="Zeng Q."/>
            <person name="Gargeya S."/>
            <person name="Fitzgerald M."/>
            <person name="Haas B."/>
            <person name="Abouelleil A."/>
            <person name="Alvarado L."/>
            <person name="Arachchi H.M."/>
            <person name="Berlin A."/>
            <person name="Brown A."/>
            <person name="Chapman S.B."/>
            <person name="Chen Z."/>
            <person name="Dunbar C."/>
            <person name="Freedman E."/>
            <person name="Gearin G."/>
            <person name="Gellesch M."/>
            <person name="Goldberg J."/>
            <person name="Griggs A."/>
            <person name="Gujja S."/>
            <person name="Heiman D."/>
            <person name="Howarth C."/>
            <person name="Larson L."/>
            <person name="Lui A."/>
            <person name="MacDonald P.J.P."/>
            <person name="Mehta T."/>
            <person name="Montmayeur A."/>
            <person name="Murphy C."/>
            <person name="Neiman D."/>
            <person name="Pearson M."/>
            <person name="Priest M."/>
            <person name="Roberts A."/>
            <person name="Saif S."/>
            <person name="Shea T."/>
            <person name="Shenoy N."/>
            <person name="Sisk P."/>
            <person name="Stolte C."/>
            <person name="Sykes S."/>
            <person name="Yandava C."/>
            <person name="Wortman J."/>
            <person name="Nusbaum C."/>
            <person name="Birren B."/>
        </authorList>
    </citation>
    <scope>NUCLEOTIDE SEQUENCE</scope>
    <source>
        <strain evidence="3">ATCC 64411</strain>
    </source>
</reference>
<evidence type="ECO:0000313" key="4">
    <source>
        <dbReference type="EnsemblFungi" id="MAPG_10570T0"/>
    </source>
</evidence>
<dbReference type="PANTHER" id="PTHR42470:SF1">
    <property type="entry name" value="VAST DOMAIN-CONTAINING PROTEIN"/>
    <property type="match status" value="1"/>
</dbReference>
<reference evidence="4" key="4">
    <citation type="journal article" date="2015" name="G3 (Bethesda)">
        <title>Genome sequences of three phytopathogenic species of the Magnaporthaceae family of fungi.</title>
        <authorList>
            <person name="Okagaki L.H."/>
            <person name="Nunes C.C."/>
            <person name="Sailsbery J."/>
            <person name="Clay B."/>
            <person name="Brown D."/>
            <person name="John T."/>
            <person name="Oh Y."/>
            <person name="Young N."/>
            <person name="Fitzgerald M."/>
            <person name="Haas B.J."/>
            <person name="Zeng Q."/>
            <person name="Young S."/>
            <person name="Adiconis X."/>
            <person name="Fan L."/>
            <person name="Levin J.Z."/>
            <person name="Mitchell T.K."/>
            <person name="Okubara P.A."/>
            <person name="Farman M.L."/>
            <person name="Kohn L.M."/>
            <person name="Birren B."/>
            <person name="Ma L.-J."/>
            <person name="Dean R.A."/>
        </authorList>
    </citation>
    <scope>NUCLEOTIDE SEQUENCE</scope>
    <source>
        <strain evidence="4">ATCC 64411 / 73-15</strain>
    </source>
</reference>
<sequence length="551" mass="60566">MLDSSRTTTPLQSRHESEDLDRDRTPVQARKRRPGKTAGPDPPSPKRTRLTEADARERGIGAEGAQHAHETTLYHPEPIAPGQTASFLRDFAQIHHNPCPFVCEWLESVVTEPRCRSDGYLFHSADPAKELRRSVSEMGTKRDADGNAIPPTLASTWLDRRDVHAGSVAPSGLTGTPSGLGRLSGKSLVEDACYRDWNLAANDIFLLHPCDPIPAHITSIIDGVRRGRDSPGPSLNEIRQDRDLLDLSLGAPESEVENYFRRHIFPHPRSSDTLKLSEKRIMARHTVPNSGSTYRVSTPVPDMLYGYNGIAPFPQQRAQLISMGSEMVANGELLTYPFLAVEFKGDGPTGAGSLMVATNQCIGASTSCVNIAERLRRRLDDCDGGEMQPVDTVAFSIAMSGTEARLHISWKQDELNYYMAQVDSFLLQKPQDYLDFRKCVLNILDWGKGQRLQQIRNSLDSLLESSRREKSSAAKSRPSPSDGLGPGRNKRHRPNPRGSAGAGGGPAQQPDCGPEDEQESEVCGPGVSKSGWRRGEGAAGWWRLGGFWSRC</sequence>
<feature type="compositionally biased region" description="Polar residues" evidence="1">
    <location>
        <begin position="1"/>
        <end position="12"/>
    </location>
</feature>
<proteinExistence type="predicted"/>
<dbReference type="PANTHER" id="PTHR42470">
    <property type="entry name" value="VAST DOMAIN-CONTAINING PROTEIN"/>
    <property type="match status" value="1"/>
</dbReference>
<evidence type="ECO:0000256" key="1">
    <source>
        <dbReference type="SAM" id="MobiDB-lite"/>
    </source>
</evidence>
<dbReference type="EMBL" id="ADBL01002362">
    <property type="status" value="NOT_ANNOTATED_CDS"/>
    <property type="molecule type" value="Genomic_DNA"/>
</dbReference>
<dbReference type="OrthoDB" id="5426775at2759"/>
<dbReference type="InterPro" id="IPR057684">
    <property type="entry name" value="DUF7924"/>
</dbReference>
<dbReference type="STRING" id="644358.A0A0C4ECY1"/>
<feature type="region of interest" description="Disordered" evidence="1">
    <location>
        <begin position="464"/>
        <end position="535"/>
    </location>
</feature>
<dbReference type="OMA" id="MARHTVP"/>
<feature type="region of interest" description="Disordered" evidence="1">
    <location>
        <begin position="1"/>
        <end position="53"/>
    </location>
</feature>
<accession>A0A0C4ECY1</accession>
<feature type="compositionally biased region" description="Basic and acidic residues" evidence="1">
    <location>
        <begin position="13"/>
        <end position="25"/>
    </location>
</feature>
<dbReference type="VEuPathDB" id="FungiDB:MAPG_10570"/>
<dbReference type="Proteomes" id="UP000011715">
    <property type="component" value="Unassembled WGS sequence"/>
</dbReference>
<feature type="compositionally biased region" description="Low complexity" evidence="1">
    <location>
        <begin position="473"/>
        <end position="482"/>
    </location>
</feature>
<evidence type="ECO:0000313" key="3">
    <source>
        <dbReference type="EMBL" id="KLU90718.1"/>
    </source>
</evidence>
<gene>
    <name evidence="3" type="ORF">MAPG_10570</name>
</gene>
<reference evidence="5" key="2">
    <citation type="submission" date="2010-05" db="EMBL/GenBank/DDBJ databases">
        <title>The genome sequence of Magnaporthe poae strain ATCC 64411.</title>
        <authorList>
            <person name="Ma L.-J."/>
            <person name="Dead R."/>
            <person name="Young S."/>
            <person name="Zeng Q."/>
            <person name="Koehrsen M."/>
            <person name="Alvarado L."/>
            <person name="Berlin A."/>
            <person name="Chapman S.B."/>
            <person name="Chen Z."/>
            <person name="Freedman E."/>
            <person name="Gellesch M."/>
            <person name="Goldberg J."/>
            <person name="Griggs A."/>
            <person name="Gujja S."/>
            <person name="Heilman E.R."/>
            <person name="Heiman D."/>
            <person name="Hepburn T."/>
            <person name="Howarth C."/>
            <person name="Jen D."/>
            <person name="Larson L."/>
            <person name="Mehta T."/>
            <person name="Neiman D."/>
            <person name="Pearson M."/>
            <person name="Roberts A."/>
            <person name="Saif S."/>
            <person name="Shea T."/>
            <person name="Shenoy N."/>
            <person name="Sisk P."/>
            <person name="Stolte C."/>
            <person name="Sykes S."/>
            <person name="Walk T."/>
            <person name="White J."/>
            <person name="Yandava C."/>
            <person name="Haas B."/>
            <person name="Nusbaum C."/>
            <person name="Birren B."/>
        </authorList>
    </citation>
    <scope>NUCLEOTIDE SEQUENCE [LARGE SCALE GENOMIC DNA]</scope>
    <source>
        <strain evidence="5">ATCC 64411 / 73-15</strain>
    </source>
</reference>
<dbReference type="EMBL" id="GL876975">
    <property type="protein sequence ID" value="KLU90718.1"/>
    <property type="molecule type" value="Genomic_DNA"/>
</dbReference>
<dbReference type="EnsemblFungi" id="MAPG_10570T0">
    <property type="protein sequence ID" value="MAPG_10570T0"/>
    <property type="gene ID" value="MAPG_10570"/>
</dbReference>
<reference evidence="3" key="1">
    <citation type="submission" date="2010-05" db="EMBL/GenBank/DDBJ databases">
        <title>The Genome Sequence of Magnaporthe poae strain ATCC 64411.</title>
        <authorList>
            <consortium name="The Broad Institute Genome Sequencing Platform"/>
            <consortium name="Broad Institute Genome Sequencing Center for Infectious Disease"/>
            <person name="Ma L.-J."/>
            <person name="Dead R."/>
            <person name="Young S."/>
            <person name="Zeng Q."/>
            <person name="Koehrsen M."/>
            <person name="Alvarado L."/>
            <person name="Berlin A."/>
            <person name="Chapman S.B."/>
            <person name="Chen Z."/>
            <person name="Freedman E."/>
            <person name="Gellesch M."/>
            <person name="Goldberg J."/>
            <person name="Griggs A."/>
            <person name="Gujja S."/>
            <person name="Heilman E.R."/>
            <person name="Heiman D."/>
            <person name="Hepburn T."/>
            <person name="Howarth C."/>
            <person name="Jen D."/>
            <person name="Larson L."/>
            <person name="Mehta T."/>
            <person name="Neiman D."/>
            <person name="Pearson M."/>
            <person name="Roberts A."/>
            <person name="Saif S."/>
            <person name="Shea T."/>
            <person name="Shenoy N."/>
            <person name="Sisk P."/>
            <person name="Stolte C."/>
            <person name="Sykes S."/>
            <person name="Walk T."/>
            <person name="White J."/>
            <person name="Yandava C."/>
            <person name="Haas B."/>
            <person name="Nusbaum C."/>
            <person name="Birren B."/>
        </authorList>
    </citation>
    <scope>NUCLEOTIDE SEQUENCE</scope>
    <source>
        <strain evidence="3">ATCC 64411</strain>
    </source>
</reference>
<evidence type="ECO:0000259" key="2">
    <source>
        <dbReference type="Pfam" id="PF25545"/>
    </source>
</evidence>
<evidence type="ECO:0000313" key="5">
    <source>
        <dbReference type="Proteomes" id="UP000011715"/>
    </source>
</evidence>
<organism evidence="4 5">
    <name type="scientific">Magnaporthiopsis poae (strain ATCC 64411 / 73-15)</name>
    <name type="common">Kentucky bluegrass fungus</name>
    <name type="synonym">Magnaporthe poae</name>
    <dbReference type="NCBI Taxonomy" id="644358"/>
    <lineage>
        <taxon>Eukaryota</taxon>
        <taxon>Fungi</taxon>
        <taxon>Dikarya</taxon>
        <taxon>Ascomycota</taxon>
        <taxon>Pezizomycotina</taxon>
        <taxon>Sordariomycetes</taxon>
        <taxon>Sordariomycetidae</taxon>
        <taxon>Magnaporthales</taxon>
        <taxon>Magnaporthaceae</taxon>
        <taxon>Magnaporthiopsis</taxon>
    </lineage>
</organism>
<protein>
    <recommendedName>
        <fullName evidence="2">DUF7924 domain-containing protein</fullName>
    </recommendedName>
</protein>
<dbReference type="AlphaFoldDB" id="A0A0C4ECY1"/>
<feature type="domain" description="DUF7924" evidence="2">
    <location>
        <begin position="252"/>
        <end position="458"/>
    </location>
</feature>
<name>A0A0C4ECY1_MAGP6</name>
<keyword evidence="5" id="KW-1185">Reference proteome</keyword>
<dbReference type="eggNOG" id="ENOG502SQPH">
    <property type="taxonomic scope" value="Eukaryota"/>
</dbReference>
<dbReference type="Pfam" id="PF25545">
    <property type="entry name" value="DUF7924"/>
    <property type="match status" value="1"/>
</dbReference>
<reference evidence="4" key="5">
    <citation type="submission" date="2015-06" db="UniProtKB">
        <authorList>
            <consortium name="EnsemblFungi"/>
        </authorList>
    </citation>
    <scope>IDENTIFICATION</scope>
    <source>
        <strain evidence="4">ATCC 64411</strain>
    </source>
</reference>